<dbReference type="InterPro" id="IPR004839">
    <property type="entry name" value="Aminotransferase_I/II_large"/>
</dbReference>
<evidence type="ECO:0000256" key="5">
    <source>
        <dbReference type="ARBA" id="ARBA00022573"/>
    </source>
</evidence>
<protein>
    <recommendedName>
        <fullName evidence="4">threonine-phosphate decarboxylase</fullName>
        <ecNumber evidence="4">4.1.1.81</ecNumber>
    </recommendedName>
    <alternativeName>
        <fullName evidence="8">L-threonine-O-3-phosphate decarboxylase</fullName>
    </alternativeName>
</protein>
<evidence type="ECO:0000313" key="11">
    <source>
        <dbReference type="EMBL" id="EGO61972.1"/>
    </source>
</evidence>
<dbReference type="UniPathway" id="UPA00148"/>
<evidence type="ECO:0000259" key="10">
    <source>
        <dbReference type="Pfam" id="PF00155"/>
    </source>
</evidence>
<proteinExistence type="predicted"/>
<dbReference type="EMBL" id="AFGF01000269">
    <property type="protein sequence ID" value="EGO61972.1"/>
    <property type="molecule type" value="Genomic_DNA"/>
</dbReference>
<dbReference type="InterPro" id="IPR015422">
    <property type="entry name" value="PyrdxlP-dep_Trfase_small"/>
</dbReference>
<dbReference type="RefSeq" id="WP_004099736.1">
    <property type="nucleotide sequence ID" value="NZ_AFGF01000269.1"/>
</dbReference>
<feature type="domain" description="Aminotransferase class I/classII large" evidence="10">
    <location>
        <begin position="27"/>
        <end position="358"/>
    </location>
</feature>
<dbReference type="InterPro" id="IPR004838">
    <property type="entry name" value="NHTrfase_class1_PyrdxlP-BS"/>
</dbReference>
<dbReference type="AlphaFoldDB" id="F7NPY1"/>
<evidence type="ECO:0000256" key="1">
    <source>
        <dbReference type="ARBA" id="ARBA00001933"/>
    </source>
</evidence>
<evidence type="ECO:0000256" key="2">
    <source>
        <dbReference type="ARBA" id="ARBA00003444"/>
    </source>
</evidence>
<dbReference type="STRING" id="1009370.ALO_20892"/>
<evidence type="ECO:0000256" key="9">
    <source>
        <dbReference type="ARBA" id="ARBA00048531"/>
    </source>
</evidence>
<evidence type="ECO:0000256" key="4">
    <source>
        <dbReference type="ARBA" id="ARBA00012285"/>
    </source>
</evidence>
<dbReference type="Gene3D" id="3.90.1150.10">
    <property type="entry name" value="Aspartate Aminotransferase, domain 1"/>
    <property type="match status" value="1"/>
</dbReference>
<evidence type="ECO:0000313" key="12">
    <source>
        <dbReference type="Proteomes" id="UP000003240"/>
    </source>
</evidence>
<keyword evidence="7" id="KW-0456">Lyase</keyword>
<comment type="pathway">
    <text evidence="3">Cofactor biosynthesis; adenosylcobalamin biosynthesis.</text>
</comment>
<comment type="caution">
    <text evidence="11">The sequence shown here is derived from an EMBL/GenBank/DDBJ whole genome shotgun (WGS) entry which is preliminary data.</text>
</comment>
<dbReference type="Gene3D" id="3.40.640.10">
    <property type="entry name" value="Type I PLP-dependent aspartate aminotransferase-like (Major domain)"/>
    <property type="match status" value="1"/>
</dbReference>
<dbReference type="OrthoDB" id="9813612at2"/>
<sequence length="364" mass="40795">MRQQLTDVHGGNIHRLSRDQKVPWQSILDFSANINPCGLPASVRDCLAREIDSLVHYPDPQAFLLKQAISERYQVPVTSIVAGNGAVELLYILCHMINPKRVLVTAPTFSEYERAARAANAEICYYTLSPDNDFTYDAAVLEHLVARMDILFLGNPNNPTGSMLTNTEIEHLLACCQRHHCLVVVDESFIDFLPDDRDFTCRRLLDQNDHLVILQSLTKFYALPGLRLGFALCSERISQILHKGKDPWNVNSLAQAAGVAALKDVSYSETSKRIMHAAKDDFFRKLCAIPGWRPLKPVVNYILVDVGHTGRIAAEWQQLLMQRGVLIRDCSNYRGLSAAFIRLAVKLAEQNDALIHAITNCTGE</sequence>
<dbReference type="GO" id="GO:0048472">
    <property type="term" value="F:threonine-phosphate decarboxylase activity"/>
    <property type="evidence" value="ECO:0007669"/>
    <property type="project" value="UniProtKB-EC"/>
</dbReference>
<dbReference type="eggNOG" id="COG0079">
    <property type="taxonomic scope" value="Bacteria"/>
</dbReference>
<dbReference type="PANTHER" id="PTHR42885">
    <property type="entry name" value="HISTIDINOL-PHOSPHATE AMINOTRANSFERASE-RELATED"/>
    <property type="match status" value="1"/>
</dbReference>
<evidence type="ECO:0000256" key="3">
    <source>
        <dbReference type="ARBA" id="ARBA00004953"/>
    </source>
</evidence>
<dbReference type="PANTHER" id="PTHR42885:SF1">
    <property type="entry name" value="THREONINE-PHOSPHATE DECARBOXYLASE"/>
    <property type="match status" value="1"/>
</dbReference>
<evidence type="ECO:0000256" key="6">
    <source>
        <dbReference type="ARBA" id="ARBA00022898"/>
    </source>
</evidence>
<keyword evidence="12" id="KW-1185">Reference proteome</keyword>
<dbReference type="GO" id="GO:0030170">
    <property type="term" value="F:pyridoxal phosphate binding"/>
    <property type="evidence" value="ECO:0007669"/>
    <property type="project" value="InterPro"/>
</dbReference>
<dbReference type="EC" id="4.1.1.81" evidence="4"/>
<dbReference type="GO" id="GO:0009236">
    <property type="term" value="P:cobalamin biosynthetic process"/>
    <property type="evidence" value="ECO:0007669"/>
    <property type="project" value="UniProtKB-UniPathway"/>
</dbReference>
<dbReference type="SUPFAM" id="SSF53383">
    <property type="entry name" value="PLP-dependent transferases"/>
    <property type="match status" value="1"/>
</dbReference>
<gene>
    <name evidence="11" type="ORF">ALO_20892</name>
</gene>
<name>F7NPY1_9FIRM</name>
<dbReference type="NCBIfam" id="TIGR01140">
    <property type="entry name" value="L_thr_O3P_dcar"/>
    <property type="match status" value="1"/>
</dbReference>
<comment type="cofactor">
    <cofactor evidence="1">
        <name>pyridoxal 5'-phosphate</name>
        <dbReference type="ChEBI" id="CHEBI:597326"/>
    </cofactor>
</comment>
<comment type="catalytic activity">
    <reaction evidence="9">
        <text>O-phospho-L-threonine + H(+) = (R)-1-aminopropan-2-yl phosphate + CO2</text>
        <dbReference type="Rhea" id="RHEA:11492"/>
        <dbReference type="ChEBI" id="CHEBI:15378"/>
        <dbReference type="ChEBI" id="CHEBI:16526"/>
        <dbReference type="ChEBI" id="CHEBI:58563"/>
        <dbReference type="ChEBI" id="CHEBI:58675"/>
        <dbReference type="EC" id="4.1.1.81"/>
    </reaction>
</comment>
<dbReference type="InterPro" id="IPR015424">
    <property type="entry name" value="PyrdxlP-dep_Trfase"/>
</dbReference>
<keyword evidence="6" id="KW-0663">Pyridoxal phosphate</keyword>
<dbReference type="InterPro" id="IPR005860">
    <property type="entry name" value="CobD"/>
</dbReference>
<dbReference type="InterPro" id="IPR015421">
    <property type="entry name" value="PyrdxlP-dep_Trfase_major"/>
</dbReference>
<dbReference type="CDD" id="cd00609">
    <property type="entry name" value="AAT_like"/>
    <property type="match status" value="1"/>
</dbReference>
<accession>F7NPY1</accession>
<evidence type="ECO:0000256" key="7">
    <source>
        <dbReference type="ARBA" id="ARBA00023239"/>
    </source>
</evidence>
<evidence type="ECO:0000256" key="8">
    <source>
        <dbReference type="ARBA" id="ARBA00029996"/>
    </source>
</evidence>
<reference evidence="11 12" key="1">
    <citation type="journal article" date="2011" name="EMBO J.">
        <title>Structural diversity of bacterial flagellar motors.</title>
        <authorList>
            <person name="Chen S."/>
            <person name="Beeby M."/>
            <person name="Murphy G.E."/>
            <person name="Leadbetter J.R."/>
            <person name="Hendrixson D.R."/>
            <person name="Briegel A."/>
            <person name="Li Z."/>
            <person name="Shi J."/>
            <person name="Tocheva E.I."/>
            <person name="Muller A."/>
            <person name="Dobro M.J."/>
            <person name="Jensen G.J."/>
        </authorList>
    </citation>
    <scope>NUCLEOTIDE SEQUENCE [LARGE SCALE GENOMIC DNA]</scope>
    <source>
        <strain evidence="11 12">DSM 6540</strain>
    </source>
</reference>
<keyword evidence="5" id="KW-0169">Cobalamin biosynthesis</keyword>
<dbReference type="Proteomes" id="UP000003240">
    <property type="component" value="Unassembled WGS sequence"/>
</dbReference>
<dbReference type="PROSITE" id="PS00105">
    <property type="entry name" value="AA_TRANSFER_CLASS_1"/>
    <property type="match status" value="1"/>
</dbReference>
<organism evidence="11 12">
    <name type="scientific">Acetonema longum DSM 6540</name>
    <dbReference type="NCBI Taxonomy" id="1009370"/>
    <lineage>
        <taxon>Bacteria</taxon>
        <taxon>Bacillati</taxon>
        <taxon>Bacillota</taxon>
        <taxon>Negativicutes</taxon>
        <taxon>Acetonemataceae</taxon>
        <taxon>Acetonema</taxon>
    </lineage>
</organism>
<comment type="function">
    <text evidence="2">Decarboxylates L-threonine-O-3-phosphate to yield (R)-1-amino-2-propanol O-2-phosphate, the precursor for the linkage between the nucleotide loop and the corrin ring in cobalamin.</text>
</comment>
<dbReference type="Pfam" id="PF00155">
    <property type="entry name" value="Aminotran_1_2"/>
    <property type="match status" value="1"/>
</dbReference>